<evidence type="ECO:0000313" key="4">
    <source>
        <dbReference type="Proteomes" id="UP000594260"/>
    </source>
</evidence>
<accession>A0A7M7JC64</accession>
<proteinExistence type="predicted"/>
<organism evidence="3 4">
    <name type="scientific">Varroa destructor</name>
    <name type="common">Honeybee mite</name>
    <dbReference type="NCBI Taxonomy" id="109461"/>
    <lineage>
        <taxon>Eukaryota</taxon>
        <taxon>Metazoa</taxon>
        <taxon>Ecdysozoa</taxon>
        <taxon>Arthropoda</taxon>
        <taxon>Chelicerata</taxon>
        <taxon>Arachnida</taxon>
        <taxon>Acari</taxon>
        <taxon>Parasitiformes</taxon>
        <taxon>Mesostigmata</taxon>
        <taxon>Gamasina</taxon>
        <taxon>Dermanyssoidea</taxon>
        <taxon>Varroidae</taxon>
        <taxon>Varroa</taxon>
    </lineage>
</organism>
<dbReference type="GeneID" id="111245589"/>
<dbReference type="RefSeq" id="XP_022649872.1">
    <property type="nucleotide sequence ID" value="XM_022794137.1"/>
</dbReference>
<name>A0A7M7JC64_VARDE</name>
<dbReference type="FunFam" id="3.30.1490.40:FF:000005">
    <property type="entry name" value="CD2 antigen cytoplasmic tail-binding protein 2"/>
    <property type="match status" value="1"/>
</dbReference>
<keyword evidence="4" id="KW-1185">Reference proteome</keyword>
<dbReference type="Gene3D" id="3.30.1490.40">
    <property type="match status" value="1"/>
</dbReference>
<dbReference type="CDD" id="cd00072">
    <property type="entry name" value="GYF"/>
    <property type="match status" value="1"/>
</dbReference>
<dbReference type="AlphaFoldDB" id="A0A7M7JC64"/>
<dbReference type="OMA" id="GENTNFY"/>
<dbReference type="KEGG" id="vde:111245589"/>
<dbReference type="PANTHER" id="PTHR13138:SF3">
    <property type="entry name" value="CD2 ANTIGEN CYTOPLASMIC TAIL-BINDING PROTEIN 2"/>
    <property type="match status" value="1"/>
</dbReference>
<evidence type="ECO:0000313" key="3">
    <source>
        <dbReference type="EnsemblMetazoa" id="XP_022649872"/>
    </source>
</evidence>
<dbReference type="Proteomes" id="UP000594260">
    <property type="component" value="Unplaced"/>
</dbReference>
<feature type="domain" description="GYF" evidence="2">
    <location>
        <begin position="281"/>
        <end position="337"/>
    </location>
</feature>
<dbReference type="InterPro" id="IPR035445">
    <property type="entry name" value="GYF-like_dom_sf"/>
</dbReference>
<sequence length="340" mass="39001">MVPPPEEQSSSLRRQKSRSNPVGLCDDDGDEDQIEIKKAKMNSLDSDEEDEPEIEKDKYNVANAETDRMFDGQEKATITFDGETKITAFNMEEEMQQGHFDKEGTFIFKKEKEEIKDSWLDNIDWVKVKEREEIEEKEKGLADSSDSESDAPQTVDIKATYAKMLEVMRPGEDVLRCIKRLGGGQHGSRSNRKDKRKLNPEQQAVLDKIVGCAGDILATGDMDIYQRTYEQLRLALAPKKDTSDMDIFADDETTADIKKNNDTPSTSESSSADFMVTGDEKVMWEYKWDEENGSQVYGPYSSEDMLAWSEQGYFRDGVYVRKKDEEKFYSSKRIDFDLYV</sequence>
<dbReference type="SUPFAM" id="SSF55277">
    <property type="entry name" value="GYF domain"/>
    <property type="match status" value="1"/>
</dbReference>
<dbReference type="FunCoup" id="A0A7M7JC64">
    <property type="interactions" value="1566"/>
</dbReference>
<dbReference type="SMART" id="SM00444">
    <property type="entry name" value="GYF"/>
    <property type="match status" value="1"/>
</dbReference>
<dbReference type="EnsemblMetazoa" id="XM_022794137">
    <property type="protein sequence ID" value="XP_022649872"/>
    <property type="gene ID" value="LOC111245589"/>
</dbReference>
<dbReference type="GO" id="GO:0005682">
    <property type="term" value="C:U5 snRNP"/>
    <property type="evidence" value="ECO:0007669"/>
    <property type="project" value="InterPro"/>
</dbReference>
<dbReference type="InterPro" id="IPR039905">
    <property type="entry name" value="CD2BP2/Lin1"/>
</dbReference>
<evidence type="ECO:0000259" key="2">
    <source>
        <dbReference type="PROSITE" id="PS50829"/>
    </source>
</evidence>
<feature type="region of interest" description="Disordered" evidence="1">
    <location>
        <begin position="180"/>
        <end position="200"/>
    </location>
</feature>
<feature type="region of interest" description="Disordered" evidence="1">
    <location>
        <begin position="1"/>
        <end position="31"/>
    </location>
</feature>
<dbReference type="InParanoid" id="A0A7M7JC64"/>
<protein>
    <recommendedName>
        <fullName evidence="2">GYF domain-containing protein</fullName>
    </recommendedName>
</protein>
<dbReference type="CTD" id="34432"/>
<reference evidence="3" key="1">
    <citation type="submission" date="2021-01" db="UniProtKB">
        <authorList>
            <consortium name="EnsemblMetazoa"/>
        </authorList>
    </citation>
    <scope>IDENTIFICATION</scope>
</reference>
<evidence type="ECO:0000256" key="1">
    <source>
        <dbReference type="SAM" id="MobiDB-lite"/>
    </source>
</evidence>
<dbReference type="PROSITE" id="PS50829">
    <property type="entry name" value="GYF"/>
    <property type="match status" value="1"/>
</dbReference>
<dbReference type="PANTHER" id="PTHR13138">
    <property type="entry name" value="PROTEIN LIN1"/>
    <property type="match status" value="1"/>
</dbReference>
<dbReference type="OrthoDB" id="331341at2759"/>
<dbReference type="Pfam" id="PF02213">
    <property type="entry name" value="GYF"/>
    <property type="match status" value="1"/>
</dbReference>
<dbReference type="InterPro" id="IPR003169">
    <property type="entry name" value="GYF"/>
</dbReference>